<evidence type="ECO:0000256" key="1">
    <source>
        <dbReference type="SAM" id="Phobius"/>
    </source>
</evidence>
<keyword evidence="1" id="KW-0472">Membrane</keyword>
<comment type="caution">
    <text evidence="2">The sequence shown here is derived from an EMBL/GenBank/DDBJ whole genome shotgun (WGS) entry which is preliminary data.</text>
</comment>
<proteinExistence type="predicted"/>
<protein>
    <submittedName>
        <fullName evidence="2">Uncharacterized protein</fullName>
    </submittedName>
</protein>
<keyword evidence="1" id="KW-1133">Transmembrane helix</keyword>
<dbReference type="AlphaFoldDB" id="A0A832EJR0"/>
<gene>
    <name evidence="2" type="ORF">ENS06_08310</name>
</gene>
<organism evidence="2">
    <name type="scientific">Desulfacinum infernum</name>
    <dbReference type="NCBI Taxonomy" id="35837"/>
    <lineage>
        <taxon>Bacteria</taxon>
        <taxon>Pseudomonadati</taxon>
        <taxon>Thermodesulfobacteriota</taxon>
        <taxon>Syntrophobacteria</taxon>
        <taxon>Syntrophobacterales</taxon>
        <taxon>Syntrophobacteraceae</taxon>
        <taxon>Desulfacinum</taxon>
    </lineage>
</organism>
<keyword evidence="1" id="KW-0812">Transmembrane</keyword>
<name>A0A832EJR0_9BACT</name>
<feature type="transmembrane region" description="Helical" evidence="1">
    <location>
        <begin position="12"/>
        <end position="33"/>
    </location>
</feature>
<sequence>MKASVFLKGYLSTFVLFWGAGVLFAITLALAVLEKTHYGKAQARWEAVQAEERKVRGLETFAASLGRYEAVIHRLASPREATVQERIALEPFEAFVEKLSRIYTDQGFFFLESFVLETCEEEKKTAASATPAECRPYAEVRGRKVYFQP</sequence>
<dbReference type="EMBL" id="DSTK01000024">
    <property type="protein sequence ID" value="HFK97313.1"/>
    <property type="molecule type" value="Genomic_DNA"/>
</dbReference>
<accession>A0A832EJR0</accession>
<reference evidence="2" key="1">
    <citation type="journal article" date="2020" name="mSystems">
        <title>Genome- and Community-Level Interaction Insights into Carbon Utilization and Element Cycling Functions of Hydrothermarchaeota in Hydrothermal Sediment.</title>
        <authorList>
            <person name="Zhou Z."/>
            <person name="Liu Y."/>
            <person name="Xu W."/>
            <person name="Pan J."/>
            <person name="Luo Z.H."/>
            <person name="Li M."/>
        </authorList>
    </citation>
    <scope>NUCLEOTIDE SEQUENCE [LARGE SCALE GENOMIC DNA]</scope>
    <source>
        <strain evidence="2">SpSt-456</strain>
    </source>
</reference>
<evidence type="ECO:0000313" key="2">
    <source>
        <dbReference type="EMBL" id="HFK97313.1"/>
    </source>
</evidence>